<proteinExistence type="predicted"/>
<dbReference type="Proteomes" id="UP001459204">
    <property type="component" value="Unassembled WGS sequence"/>
</dbReference>
<protein>
    <recommendedName>
        <fullName evidence="4">Transposase</fullName>
    </recommendedName>
</protein>
<name>A0ABU9J374_9GAMM</name>
<keyword evidence="3" id="KW-1185">Reference proteome</keyword>
<evidence type="ECO:0000313" key="3">
    <source>
        <dbReference type="Proteomes" id="UP001459204"/>
    </source>
</evidence>
<evidence type="ECO:0000313" key="2">
    <source>
        <dbReference type="EMBL" id="MEL1265690.1"/>
    </source>
</evidence>
<feature type="region of interest" description="Disordered" evidence="1">
    <location>
        <begin position="1"/>
        <end position="28"/>
    </location>
</feature>
<evidence type="ECO:0008006" key="4">
    <source>
        <dbReference type="Google" id="ProtNLM"/>
    </source>
</evidence>
<sequence>MGAGQTVPKEERRCEHTGGAPHPSERRAVQLPPLGDELKPRFSKENVSRTDRYDAMVIASTYLIVQLAPTGVLLGGMP</sequence>
<reference evidence="2 3" key="1">
    <citation type="submission" date="2024-04" db="EMBL/GenBank/DDBJ databases">
        <title>Draft genome sequence of Pseudoxanthomonas putridarboris WD12.</title>
        <authorList>
            <person name="Oh J."/>
        </authorList>
    </citation>
    <scope>NUCLEOTIDE SEQUENCE [LARGE SCALE GENOMIC DNA]</scope>
    <source>
        <strain evidence="2 3">WD12</strain>
    </source>
</reference>
<dbReference type="EMBL" id="JBBWWT010000008">
    <property type="protein sequence ID" value="MEL1265690.1"/>
    <property type="molecule type" value="Genomic_DNA"/>
</dbReference>
<accession>A0ABU9J374</accession>
<gene>
    <name evidence="2" type="ORF">AAD027_15150</name>
</gene>
<dbReference type="RefSeq" id="WP_341726864.1">
    <property type="nucleotide sequence ID" value="NZ_JBBWWT010000008.1"/>
</dbReference>
<evidence type="ECO:0000256" key="1">
    <source>
        <dbReference type="SAM" id="MobiDB-lite"/>
    </source>
</evidence>
<organism evidence="2 3">
    <name type="scientific">Pseudoxanthomonas putridarboris</name>
    <dbReference type="NCBI Taxonomy" id="752605"/>
    <lineage>
        <taxon>Bacteria</taxon>
        <taxon>Pseudomonadati</taxon>
        <taxon>Pseudomonadota</taxon>
        <taxon>Gammaproteobacteria</taxon>
        <taxon>Lysobacterales</taxon>
        <taxon>Lysobacteraceae</taxon>
        <taxon>Pseudoxanthomonas</taxon>
    </lineage>
</organism>
<comment type="caution">
    <text evidence="2">The sequence shown here is derived from an EMBL/GenBank/DDBJ whole genome shotgun (WGS) entry which is preliminary data.</text>
</comment>